<gene>
    <name evidence="1" type="ORF">CDL12_24075</name>
</gene>
<dbReference type="Proteomes" id="UP000231279">
    <property type="component" value="Unassembled WGS sequence"/>
</dbReference>
<organism evidence="1 2">
    <name type="scientific">Handroanthus impetiginosus</name>
    <dbReference type="NCBI Taxonomy" id="429701"/>
    <lineage>
        <taxon>Eukaryota</taxon>
        <taxon>Viridiplantae</taxon>
        <taxon>Streptophyta</taxon>
        <taxon>Embryophyta</taxon>
        <taxon>Tracheophyta</taxon>
        <taxon>Spermatophyta</taxon>
        <taxon>Magnoliopsida</taxon>
        <taxon>eudicotyledons</taxon>
        <taxon>Gunneridae</taxon>
        <taxon>Pentapetalae</taxon>
        <taxon>asterids</taxon>
        <taxon>lamiids</taxon>
        <taxon>Lamiales</taxon>
        <taxon>Bignoniaceae</taxon>
        <taxon>Crescentiina</taxon>
        <taxon>Tabebuia alliance</taxon>
        <taxon>Handroanthus</taxon>
    </lineage>
</organism>
<proteinExistence type="predicted"/>
<evidence type="ECO:0000313" key="1">
    <source>
        <dbReference type="EMBL" id="PIN03400.1"/>
    </source>
</evidence>
<accession>A0A2G9GEG0</accession>
<dbReference type="EMBL" id="NKXS01005531">
    <property type="protein sequence ID" value="PIN03400.1"/>
    <property type="molecule type" value="Genomic_DNA"/>
</dbReference>
<sequence>MNFLFQFMFHLLFYMVWHTHLYFPKRKYLLHLASMFYLGDEIPLNRCEFQHIPISINYEHILPALTLLFSKLYPKHSVNKNSISVLFANFERQKLLFTINLKLHLKNPEKPRNALEDSM</sequence>
<comment type="caution">
    <text evidence="1">The sequence shown here is derived from an EMBL/GenBank/DDBJ whole genome shotgun (WGS) entry which is preliminary data.</text>
</comment>
<dbReference type="AlphaFoldDB" id="A0A2G9GEG0"/>
<reference evidence="2" key="1">
    <citation type="journal article" date="2018" name="Gigascience">
        <title>Genome assembly of the Pink Ipe (Handroanthus impetiginosus, Bignoniaceae), a highly valued, ecologically keystone Neotropical timber forest tree.</title>
        <authorList>
            <person name="Silva-Junior O.B."/>
            <person name="Grattapaglia D."/>
            <person name="Novaes E."/>
            <person name="Collevatti R.G."/>
        </authorList>
    </citation>
    <scope>NUCLEOTIDE SEQUENCE [LARGE SCALE GENOMIC DNA]</scope>
    <source>
        <strain evidence="2">cv. UFG-1</strain>
    </source>
</reference>
<evidence type="ECO:0000313" key="2">
    <source>
        <dbReference type="Proteomes" id="UP000231279"/>
    </source>
</evidence>
<keyword evidence="2" id="KW-1185">Reference proteome</keyword>
<name>A0A2G9GEG0_9LAMI</name>
<protein>
    <submittedName>
        <fullName evidence="1">Uncharacterized protein</fullName>
    </submittedName>
</protein>